<dbReference type="Proteomes" id="UP000794436">
    <property type="component" value="Unassembled WGS sequence"/>
</dbReference>
<name>A0A8K1CDG8_PYTOL</name>
<keyword evidence="3" id="KW-1185">Reference proteome</keyword>
<evidence type="ECO:0000313" key="3">
    <source>
        <dbReference type="Proteomes" id="UP000794436"/>
    </source>
</evidence>
<feature type="region of interest" description="Disordered" evidence="1">
    <location>
        <begin position="219"/>
        <end position="242"/>
    </location>
</feature>
<comment type="caution">
    <text evidence="2">The sequence shown here is derived from an EMBL/GenBank/DDBJ whole genome shotgun (WGS) entry which is preliminary data.</text>
</comment>
<evidence type="ECO:0000313" key="2">
    <source>
        <dbReference type="EMBL" id="TMW61252.1"/>
    </source>
</evidence>
<dbReference type="Gene3D" id="2.60.40.150">
    <property type="entry name" value="C2 domain"/>
    <property type="match status" value="1"/>
</dbReference>
<reference evidence="2" key="1">
    <citation type="submission" date="2019-03" db="EMBL/GenBank/DDBJ databases">
        <title>Long read genome sequence of the mycoparasitic Pythium oligandrum ATCC 38472 isolated from sugarbeet rhizosphere.</title>
        <authorList>
            <person name="Gaulin E."/>
        </authorList>
    </citation>
    <scope>NUCLEOTIDE SEQUENCE</scope>
    <source>
        <strain evidence="2">ATCC 38472_TT</strain>
    </source>
</reference>
<dbReference type="InterPro" id="IPR035892">
    <property type="entry name" value="C2_domain_sf"/>
</dbReference>
<dbReference type="EMBL" id="SPLM01000077">
    <property type="protein sequence ID" value="TMW61252.1"/>
    <property type="molecule type" value="Genomic_DNA"/>
</dbReference>
<dbReference type="OrthoDB" id="125484at2759"/>
<sequence>MLYPALWTLEHKPALSGVASECTIKFHSELSGKCHHESEPIVITVGNAFLGKYGGYIKVGLNLFSSLVPDMFGKAAIDKVVEVSIEQIDKAVQVHSLVEELDLVSSNDRRDMSRDRSLSPNETLHLLRELLHVKYDSDFDVLKMTKYTGLECAIVITRMTEPYVIASGTCVWASRDEIEQYTHALVFANDHVAPDSMASIHAATEEEWRKSREIAPEMEPQLSANHSSPCTERVESPGTDVTSRPTAMMMRIVSIQGLPNVRRVGKQRPYCRWRFIDINQRDVASDRTQPHDKDGLNPRWEAQPFWIKLPSDGATSFDGCTLYVMVETAGFVPGTCVMIAEGSHSFQDVAKTATIGKSDELSFNLSSSGKPAGRLHLAAKWDS</sequence>
<gene>
    <name evidence="2" type="ORF">Poli38472_013715</name>
</gene>
<accession>A0A8K1CDG8</accession>
<organism evidence="2 3">
    <name type="scientific">Pythium oligandrum</name>
    <name type="common">Mycoparasitic fungus</name>
    <dbReference type="NCBI Taxonomy" id="41045"/>
    <lineage>
        <taxon>Eukaryota</taxon>
        <taxon>Sar</taxon>
        <taxon>Stramenopiles</taxon>
        <taxon>Oomycota</taxon>
        <taxon>Peronosporomycetes</taxon>
        <taxon>Pythiales</taxon>
        <taxon>Pythiaceae</taxon>
        <taxon>Pythium</taxon>
    </lineage>
</organism>
<proteinExistence type="predicted"/>
<evidence type="ECO:0000256" key="1">
    <source>
        <dbReference type="SAM" id="MobiDB-lite"/>
    </source>
</evidence>
<evidence type="ECO:0008006" key="4">
    <source>
        <dbReference type="Google" id="ProtNLM"/>
    </source>
</evidence>
<dbReference type="AlphaFoldDB" id="A0A8K1CDG8"/>
<dbReference type="SUPFAM" id="SSF49562">
    <property type="entry name" value="C2 domain (Calcium/lipid-binding domain, CaLB)"/>
    <property type="match status" value="1"/>
</dbReference>
<protein>
    <recommendedName>
        <fullName evidence="4">C2 domain-containing protein</fullName>
    </recommendedName>
</protein>